<evidence type="ECO:0000256" key="5">
    <source>
        <dbReference type="ARBA" id="ARBA00022840"/>
    </source>
</evidence>
<dbReference type="Pfam" id="PF19833">
    <property type="entry name" value="RecG_dom3_C"/>
    <property type="match status" value="1"/>
</dbReference>
<dbReference type="GO" id="GO:0003678">
    <property type="term" value="F:DNA helicase activity"/>
    <property type="evidence" value="ECO:0007669"/>
    <property type="project" value="TreeGrafter"/>
</dbReference>
<dbReference type="EMBL" id="CP066007">
    <property type="protein sequence ID" value="QQB45862.1"/>
    <property type="molecule type" value="Genomic_DNA"/>
</dbReference>
<dbReference type="OrthoDB" id="9804325at2"/>
<dbReference type="InterPro" id="IPR047112">
    <property type="entry name" value="RecG/Mfd"/>
</dbReference>
<reference evidence="10 12" key="1">
    <citation type="submission" date="2020-12" db="EMBL/GenBank/DDBJ databases">
        <title>FDA dAtabase for Regulatory Grade micrObial Sequences (FDA-ARGOS): Supporting development and validation of Infectious Disease Dx tests.</title>
        <authorList>
            <person name="Sproer C."/>
            <person name="Gronow S."/>
            <person name="Severitt S."/>
            <person name="Schroder I."/>
            <person name="Tallon L."/>
            <person name="Sadzewicz L."/>
            <person name="Zhao X."/>
            <person name="Boylan J."/>
            <person name="Ott S."/>
            <person name="Bowen H."/>
            <person name="Vavikolanu K."/>
            <person name="Mehta A."/>
            <person name="Aluvathingal J."/>
            <person name="Nadendla S."/>
            <person name="Lowell S."/>
            <person name="Myers T."/>
            <person name="Yan Y."/>
            <person name="Sichtig H."/>
        </authorList>
    </citation>
    <scope>NUCLEOTIDE SEQUENCE [LARGE SCALE GENOMIC DNA]</scope>
    <source>
        <strain evidence="10 12">FDAARGOS_1053</strain>
        <strain evidence="11">FDAARGOS_1191</strain>
    </source>
</reference>
<evidence type="ECO:0000259" key="8">
    <source>
        <dbReference type="PROSITE" id="PS51192"/>
    </source>
</evidence>
<dbReference type="PANTHER" id="PTHR47964:SF1">
    <property type="entry name" value="ATP-DEPENDENT DNA HELICASE HOMOLOG RECG, CHLOROPLASTIC"/>
    <property type="match status" value="1"/>
</dbReference>
<dbReference type="GO" id="GO:0003677">
    <property type="term" value="F:DNA binding"/>
    <property type="evidence" value="ECO:0007669"/>
    <property type="project" value="UniProtKB-KW"/>
</dbReference>
<dbReference type="Proteomes" id="UP000596145">
    <property type="component" value="Chromosome"/>
</dbReference>
<gene>
    <name evidence="10" type="ORF">I6I10_10345</name>
    <name evidence="11" type="ORF">I6J21_05790</name>
</gene>
<feature type="domain" description="Helicase ATP-binding" evidence="8">
    <location>
        <begin position="293"/>
        <end position="457"/>
    </location>
</feature>
<dbReference type="Pfam" id="PF01336">
    <property type="entry name" value="tRNA_anti-codon"/>
    <property type="match status" value="1"/>
</dbReference>
<dbReference type="AlphaFoldDB" id="A0A7T4EEF6"/>
<dbReference type="GeneID" id="92759912"/>
<keyword evidence="7" id="KW-0234">DNA repair</keyword>
<evidence type="ECO:0000256" key="3">
    <source>
        <dbReference type="ARBA" id="ARBA00022801"/>
    </source>
</evidence>
<dbReference type="GO" id="GO:0005524">
    <property type="term" value="F:ATP binding"/>
    <property type="evidence" value="ECO:0007669"/>
    <property type="project" value="UniProtKB-KW"/>
</dbReference>
<evidence type="ECO:0000313" key="10">
    <source>
        <dbReference type="EMBL" id="QQB45862.1"/>
    </source>
</evidence>
<dbReference type="InterPro" id="IPR004365">
    <property type="entry name" value="NA-bd_OB_tRNA"/>
</dbReference>
<dbReference type="PROSITE" id="PS51194">
    <property type="entry name" value="HELICASE_CTER"/>
    <property type="match status" value="1"/>
</dbReference>
<dbReference type="EMBL" id="CP069534">
    <property type="protein sequence ID" value="QRP71626.1"/>
    <property type="molecule type" value="Genomic_DNA"/>
</dbReference>
<dbReference type="Gene3D" id="3.40.50.300">
    <property type="entry name" value="P-loop containing nucleotide triphosphate hydrolases"/>
    <property type="match status" value="2"/>
</dbReference>
<dbReference type="Gene3D" id="2.40.50.140">
    <property type="entry name" value="Nucleic acid-binding proteins"/>
    <property type="match status" value="1"/>
</dbReference>
<keyword evidence="5" id="KW-0067">ATP-binding</keyword>
<dbReference type="SUPFAM" id="SSF52540">
    <property type="entry name" value="P-loop containing nucleoside triphosphate hydrolases"/>
    <property type="match status" value="2"/>
</dbReference>
<organism evidence="10 12">
    <name type="scientific">Corynebacterium glucuronolyticum</name>
    <dbReference type="NCBI Taxonomy" id="39791"/>
    <lineage>
        <taxon>Bacteria</taxon>
        <taxon>Bacillati</taxon>
        <taxon>Actinomycetota</taxon>
        <taxon>Actinomycetes</taxon>
        <taxon>Mycobacteriales</taxon>
        <taxon>Corynebacteriaceae</taxon>
        <taxon>Corynebacterium</taxon>
    </lineage>
</organism>
<evidence type="ECO:0000256" key="4">
    <source>
        <dbReference type="ARBA" id="ARBA00022806"/>
    </source>
</evidence>
<proteinExistence type="predicted"/>
<feature type="domain" description="Helicase C-terminal" evidence="9">
    <location>
        <begin position="479"/>
        <end position="640"/>
    </location>
</feature>
<dbReference type="Pfam" id="PF00271">
    <property type="entry name" value="Helicase_C"/>
    <property type="match status" value="1"/>
</dbReference>
<evidence type="ECO:0000313" key="12">
    <source>
        <dbReference type="Proteomes" id="UP000596145"/>
    </source>
</evidence>
<dbReference type="SMART" id="SM00490">
    <property type="entry name" value="HELICc"/>
    <property type="match status" value="1"/>
</dbReference>
<keyword evidence="1" id="KW-0547">Nucleotide-binding</keyword>
<dbReference type="GO" id="GO:0006281">
    <property type="term" value="P:DNA repair"/>
    <property type="evidence" value="ECO:0007669"/>
    <property type="project" value="UniProtKB-KW"/>
</dbReference>
<dbReference type="SMART" id="SM00487">
    <property type="entry name" value="DEXDc"/>
    <property type="match status" value="1"/>
</dbReference>
<dbReference type="InterPro" id="IPR001650">
    <property type="entry name" value="Helicase_C-like"/>
</dbReference>
<dbReference type="InterPro" id="IPR012340">
    <property type="entry name" value="NA-bd_OB-fold"/>
</dbReference>
<dbReference type="RefSeq" id="WP_005392354.1">
    <property type="nucleotide sequence ID" value="NZ_CP066007.1"/>
</dbReference>
<dbReference type="SUPFAM" id="SSF50249">
    <property type="entry name" value="Nucleic acid-binding proteins"/>
    <property type="match status" value="1"/>
</dbReference>
<dbReference type="CDD" id="cd17992">
    <property type="entry name" value="DEXHc_RecG"/>
    <property type="match status" value="1"/>
</dbReference>
<dbReference type="InterPro" id="IPR027417">
    <property type="entry name" value="P-loop_NTPase"/>
</dbReference>
<name>A0A7T4EEF6_9CORY</name>
<dbReference type="Pfam" id="PF00270">
    <property type="entry name" value="DEAD"/>
    <property type="match status" value="1"/>
</dbReference>
<dbReference type="InterPro" id="IPR011545">
    <property type="entry name" value="DEAD/DEAH_box_helicase_dom"/>
</dbReference>
<dbReference type="CDD" id="cd04488">
    <property type="entry name" value="RecG_wedge_OBF"/>
    <property type="match status" value="1"/>
</dbReference>
<sequence length="702" mass="77043">MLGWKDSRPLTDLLPATECRALKKNFGITSVPELLLNYPRRYIDSAQGTALIGAQDGDIVTAIGTITRTWSTTTRKGMKIFHVTVDDGGVEVTCVFFNSAYLSHVLIEGSRVLVTGKVKSYQGKPQLSHPGFLVLNSTHKGTGQIKELSKYPDAEGILRRLTASPWTPIYRGTSSFPSMRMWAATSEVLRQTPHISEPLGTPPEEMVDFDTMLRGMHVPSTVSPYACEQRARYNEALSLSLVMALLRDDQSHRRAHPCAPLDDGGSRRQQFIESLPYTLTDGQQSVVQEISSDLAKPTPMSRLLQGEVGSGKTVVALISMLQVIDAGHQTAFLAPTEVLAQQHARSLTQLLGAVPARVVCLTGSMTVAQKKDALLKTISGEADIVVGTHALIQDTVEFFDLGMVIVDEQHRFGVEQRDMLRNRGTNGITPHLLAMTATPIPRTIAITAFGDLEVSLLTELPGGRKPIRSAVVFEGNDAWMNRAWERIREEVQQGHQAFIVCPRIDGPGGVEEVYELLEGQIYPDLAVALLHGKLHPDDKEEIMTAFGKGQIDILVSTTVIEVGIDVPNATIMMVRESENFGVSQLHQLRGRIGRGGYESWCLFHTLALPDSEQYARLCAIANTNDGYTLATLDLETRQEGDIIGTSQSGSRKQVRLLSFARDGELIEHANKHADELVHADRILAEELVADIGSNVAEYLEKS</sequence>
<dbReference type="Proteomes" id="UP000617681">
    <property type="component" value="Chromosome"/>
</dbReference>
<evidence type="ECO:0000256" key="2">
    <source>
        <dbReference type="ARBA" id="ARBA00022763"/>
    </source>
</evidence>
<keyword evidence="6" id="KW-0238">DNA-binding</keyword>
<dbReference type="GO" id="GO:0016787">
    <property type="term" value="F:hydrolase activity"/>
    <property type="evidence" value="ECO:0007669"/>
    <property type="project" value="UniProtKB-KW"/>
</dbReference>
<dbReference type="PROSITE" id="PS51192">
    <property type="entry name" value="HELICASE_ATP_BIND_1"/>
    <property type="match status" value="1"/>
</dbReference>
<keyword evidence="2" id="KW-0227">DNA damage</keyword>
<dbReference type="InterPro" id="IPR045562">
    <property type="entry name" value="RecG_dom3_C"/>
</dbReference>
<evidence type="ECO:0000256" key="1">
    <source>
        <dbReference type="ARBA" id="ARBA00022741"/>
    </source>
</evidence>
<dbReference type="PANTHER" id="PTHR47964">
    <property type="entry name" value="ATP-DEPENDENT DNA HELICASE HOMOLOG RECG, CHLOROPLASTIC"/>
    <property type="match status" value="1"/>
</dbReference>
<accession>A0A7T4EEF6</accession>
<evidence type="ECO:0000259" key="9">
    <source>
        <dbReference type="PROSITE" id="PS51194"/>
    </source>
</evidence>
<evidence type="ECO:0000313" key="11">
    <source>
        <dbReference type="EMBL" id="QRP71626.1"/>
    </source>
</evidence>
<dbReference type="InterPro" id="IPR014001">
    <property type="entry name" value="Helicase_ATP-bd"/>
</dbReference>
<protein>
    <submittedName>
        <fullName evidence="10">ATP-dependent DNA helicase RecG</fullName>
    </submittedName>
</protein>
<evidence type="ECO:0000256" key="6">
    <source>
        <dbReference type="ARBA" id="ARBA00023125"/>
    </source>
</evidence>
<keyword evidence="3" id="KW-0378">Hydrolase</keyword>
<evidence type="ECO:0000256" key="7">
    <source>
        <dbReference type="ARBA" id="ARBA00023204"/>
    </source>
</evidence>
<keyword evidence="4 10" id="KW-0347">Helicase</keyword>